<dbReference type="InterPro" id="IPR006259">
    <property type="entry name" value="Adenyl_kin_sub"/>
</dbReference>
<keyword evidence="5 7" id="KW-0067">ATP-binding</keyword>
<evidence type="ECO:0000256" key="2">
    <source>
        <dbReference type="ARBA" id="ARBA00022727"/>
    </source>
</evidence>
<dbReference type="EC" id="2.7.4.3" evidence="5 7"/>
<dbReference type="EMBL" id="CP140153">
    <property type="protein sequence ID" value="WQH16798.1"/>
    <property type="molecule type" value="Genomic_DNA"/>
</dbReference>
<comment type="catalytic activity">
    <reaction evidence="5 7">
        <text>AMP + ATP = 2 ADP</text>
        <dbReference type="Rhea" id="RHEA:12973"/>
        <dbReference type="ChEBI" id="CHEBI:30616"/>
        <dbReference type="ChEBI" id="CHEBI:456215"/>
        <dbReference type="ChEBI" id="CHEBI:456216"/>
        <dbReference type="EC" id="2.7.4.3"/>
    </reaction>
</comment>
<feature type="binding site" evidence="5">
    <location>
        <begin position="10"/>
        <end position="15"/>
    </location>
    <ligand>
        <name>ATP</name>
        <dbReference type="ChEBI" id="CHEBI:30616"/>
    </ligand>
</feature>
<accession>A0ABZ0YXB0</accession>
<sequence length="221" mass="24682">MRIVLLGAPGSGKGTQAARLVEHYKVPQISTGDLLRAAVAEGTELGLKAKAAMDEGQLVSDDIVLGMIRERLSQPDTQRGFILDGFPRNIAQAEALDEMLEGLERPLELGILIDVPLDKLMKRLTGRMTCKECGAVFNRFTNPPDADHQCDHCEHELVQRNDDNEDTVRRRLEVFQEQTAPLVEYYERDGRLARVDGEREIEQIATDFRTILDPIAPSSES</sequence>
<feature type="domain" description="Adenylate kinase active site lid" evidence="8">
    <location>
        <begin position="127"/>
        <end position="162"/>
    </location>
</feature>
<comment type="pathway">
    <text evidence="5">Purine metabolism; AMP biosynthesis via salvage pathway; AMP from ADP: step 1/1.</text>
</comment>
<feature type="binding site" evidence="5">
    <location>
        <position position="199"/>
    </location>
    <ligand>
        <name>ATP</name>
        <dbReference type="ChEBI" id="CHEBI:30616"/>
    </ligand>
</feature>
<evidence type="ECO:0000256" key="1">
    <source>
        <dbReference type="ARBA" id="ARBA00022679"/>
    </source>
</evidence>
<feature type="binding site" evidence="5">
    <location>
        <begin position="136"/>
        <end position="137"/>
    </location>
    <ligand>
        <name>ATP</name>
        <dbReference type="ChEBI" id="CHEBI:30616"/>
    </ligand>
</feature>
<feature type="binding site" evidence="5">
    <location>
        <position position="160"/>
    </location>
    <ligand>
        <name>AMP</name>
        <dbReference type="ChEBI" id="CHEBI:456215"/>
    </ligand>
</feature>
<organism evidence="9 10">
    <name type="scientific">Guyparkeria halophila</name>
    <dbReference type="NCBI Taxonomy" id="47960"/>
    <lineage>
        <taxon>Bacteria</taxon>
        <taxon>Pseudomonadati</taxon>
        <taxon>Pseudomonadota</taxon>
        <taxon>Gammaproteobacteria</taxon>
        <taxon>Chromatiales</taxon>
        <taxon>Thioalkalibacteraceae</taxon>
        <taxon>Guyparkeria</taxon>
    </lineage>
</organism>
<dbReference type="InterPro" id="IPR007862">
    <property type="entry name" value="Adenylate_kinase_lid-dom"/>
</dbReference>
<evidence type="ECO:0000256" key="3">
    <source>
        <dbReference type="ARBA" id="ARBA00022741"/>
    </source>
</evidence>
<name>A0ABZ0YXB0_9GAMM</name>
<feature type="region of interest" description="LID" evidence="5">
    <location>
        <begin position="126"/>
        <end position="163"/>
    </location>
</feature>
<gene>
    <name evidence="5" type="primary">adk</name>
    <name evidence="9" type="ORF">SR882_02540</name>
</gene>
<protein>
    <recommendedName>
        <fullName evidence="5 7">Adenylate kinase</fullName>
        <shortName evidence="5">AK</shortName>
        <ecNumber evidence="5 7">2.7.4.3</ecNumber>
    </recommendedName>
    <alternativeName>
        <fullName evidence="5">ATP-AMP transphosphorylase</fullName>
    </alternativeName>
    <alternativeName>
        <fullName evidence="5">ATP:AMP phosphotransferase</fullName>
    </alternativeName>
    <alternativeName>
        <fullName evidence="5">Adenylate monophosphate kinase</fullName>
    </alternativeName>
</protein>
<comment type="subcellular location">
    <subcellularLocation>
        <location evidence="5 7">Cytoplasm</location>
    </subcellularLocation>
</comment>
<reference evidence="9 10" key="1">
    <citation type="submission" date="2023-11" db="EMBL/GenBank/DDBJ databases">
        <title>MicrobeMod: A computational toolkit for identifying prokaryotic methylation and restriction-modification with nanopore sequencing.</title>
        <authorList>
            <person name="Crits-Christoph A."/>
            <person name="Kang S.C."/>
            <person name="Lee H."/>
            <person name="Ostrov N."/>
        </authorList>
    </citation>
    <scope>NUCLEOTIDE SEQUENCE [LARGE SCALE GENOMIC DNA]</scope>
    <source>
        <strain evidence="9 10">ATCC 49870</strain>
    </source>
</reference>
<feature type="binding site" evidence="5">
    <location>
        <position position="171"/>
    </location>
    <ligand>
        <name>AMP</name>
        <dbReference type="ChEBI" id="CHEBI:456215"/>
    </ligand>
</feature>
<keyword evidence="4 5" id="KW-0418">Kinase</keyword>
<feature type="binding site" evidence="5">
    <location>
        <position position="133"/>
    </location>
    <ligand>
        <name>Zn(2+)</name>
        <dbReference type="ChEBI" id="CHEBI:29105"/>
        <note>structural</note>
    </ligand>
</feature>
<feature type="binding site" evidence="5">
    <location>
        <position position="150"/>
    </location>
    <ligand>
        <name>Zn(2+)</name>
        <dbReference type="ChEBI" id="CHEBI:29105"/>
        <note>structural</note>
    </ligand>
</feature>
<keyword evidence="5" id="KW-0963">Cytoplasm</keyword>
<comment type="domain">
    <text evidence="5">Consists of three domains, a large central CORE domain and two small peripheral domains, NMPbind and LID, which undergo movements during catalysis. The LID domain closes over the site of phosphoryl transfer upon ATP binding. Assembling and dissambling the active center during each catalytic cycle provides an effective means to prevent ATP hydrolysis. Some bacteria have evolved a zinc-coordinating structure that stabilizes the LID domain.</text>
</comment>
<dbReference type="InterPro" id="IPR000850">
    <property type="entry name" value="Adenylat/UMP-CMP_kin"/>
</dbReference>
<dbReference type="Pfam" id="PF05191">
    <property type="entry name" value="ADK_lid"/>
    <property type="match status" value="1"/>
</dbReference>
<evidence type="ECO:0000313" key="9">
    <source>
        <dbReference type="EMBL" id="WQH16798.1"/>
    </source>
</evidence>
<feature type="binding site" evidence="5">
    <location>
        <begin position="85"/>
        <end position="88"/>
    </location>
    <ligand>
        <name>AMP</name>
        <dbReference type="ChEBI" id="CHEBI:456215"/>
    </ligand>
</feature>
<keyword evidence="5" id="KW-0479">Metal-binding</keyword>
<keyword evidence="10" id="KW-1185">Reference proteome</keyword>
<feature type="binding site" evidence="5">
    <location>
        <position position="153"/>
    </location>
    <ligand>
        <name>Zn(2+)</name>
        <dbReference type="ChEBI" id="CHEBI:29105"/>
        <note>structural</note>
    </ligand>
</feature>
<dbReference type="Pfam" id="PF00406">
    <property type="entry name" value="ADK"/>
    <property type="match status" value="1"/>
</dbReference>
<feature type="binding site" evidence="5">
    <location>
        <position position="31"/>
    </location>
    <ligand>
        <name>AMP</name>
        <dbReference type="ChEBI" id="CHEBI:456215"/>
    </ligand>
</feature>
<evidence type="ECO:0000259" key="8">
    <source>
        <dbReference type="Pfam" id="PF05191"/>
    </source>
</evidence>
<dbReference type="SUPFAM" id="SSF52540">
    <property type="entry name" value="P-loop containing nucleoside triphosphate hydrolases"/>
    <property type="match status" value="1"/>
</dbReference>
<proteinExistence type="inferred from homology"/>
<dbReference type="RefSeq" id="WP_322521787.1">
    <property type="nucleotide sequence ID" value="NZ_CP140153.1"/>
</dbReference>
<dbReference type="HAMAP" id="MF_00235">
    <property type="entry name" value="Adenylate_kinase_Adk"/>
    <property type="match status" value="1"/>
</dbReference>
<keyword evidence="3 5" id="KW-0547">Nucleotide-binding</keyword>
<keyword evidence="5" id="KW-0862">Zinc</keyword>
<dbReference type="NCBIfam" id="TIGR01351">
    <property type="entry name" value="adk"/>
    <property type="match status" value="1"/>
</dbReference>
<dbReference type="InterPro" id="IPR033690">
    <property type="entry name" value="Adenylat_kinase_CS"/>
</dbReference>
<dbReference type="Proteomes" id="UP001327459">
    <property type="component" value="Chromosome"/>
</dbReference>
<evidence type="ECO:0000256" key="6">
    <source>
        <dbReference type="RuleBase" id="RU003330"/>
    </source>
</evidence>
<dbReference type="InterPro" id="IPR027417">
    <property type="entry name" value="P-loop_NTPase"/>
</dbReference>
<feature type="binding site" evidence="5">
    <location>
        <position position="127"/>
    </location>
    <ligand>
        <name>ATP</name>
        <dbReference type="ChEBI" id="CHEBI:30616"/>
    </ligand>
</feature>
<dbReference type="PANTHER" id="PTHR23359">
    <property type="entry name" value="NUCLEOTIDE KINASE"/>
    <property type="match status" value="1"/>
</dbReference>
<dbReference type="CDD" id="cd01428">
    <property type="entry name" value="ADK"/>
    <property type="match status" value="1"/>
</dbReference>
<dbReference type="NCBIfam" id="NF001381">
    <property type="entry name" value="PRK00279.1-3"/>
    <property type="match status" value="1"/>
</dbReference>
<dbReference type="GO" id="GO:0004017">
    <property type="term" value="F:AMP kinase activity"/>
    <property type="evidence" value="ECO:0007669"/>
    <property type="project" value="UniProtKB-EC"/>
</dbReference>
<keyword evidence="1 5" id="KW-0808">Transferase</keyword>
<feature type="binding site" evidence="5">
    <location>
        <begin position="57"/>
        <end position="59"/>
    </location>
    <ligand>
        <name>AMP</name>
        <dbReference type="ChEBI" id="CHEBI:456215"/>
    </ligand>
</feature>
<dbReference type="Gene3D" id="3.40.50.300">
    <property type="entry name" value="P-loop containing nucleotide triphosphate hydrolases"/>
    <property type="match status" value="1"/>
</dbReference>
<feature type="region of interest" description="NMP" evidence="5">
    <location>
        <begin position="30"/>
        <end position="59"/>
    </location>
</feature>
<evidence type="ECO:0000313" key="10">
    <source>
        <dbReference type="Proteomes" id="UP001327459"/>
    </source>
</evidence>
<feature type="binding site" evidence="5">
    <location>
        <position position="36"/>
    </location>
    <ligand>
        <name>AMP</name>
        <dbReference type="ChEBI" id="CHEBI:456215"/>
    </ligand>
</feature>
<comment type="function">
    <text evidence="5">Catalyzes the reversible transfer of the terminal phosphate group between ATP and AMP. Plays an important role in cellular energy homeostasis and in adenine nucleotide metabolism.</text>
</comment>
<evidence type="ECO:0000256" key="5">
    <source>
        <dbReference type="HAMAP-Rule" id="MF_00235"/>
    </source>
</evidence>
<comment type="similarity">
    <text evidence="5 6">Belongs to the adenylate kinase family.</text>
</comment>
<comment type="subunit">
    <text evidence="5 7">Monomer.</text>
</comment>
<dbReference type="PROSITE" id="PS00113">
    <property type="entry name" value="ADENYLATE_KINASE"/>
    <property type="match status" value="1"/>
</dbReference>
<dbReference type="NCBIfam" id="NF001380">
    <property type="entry name" value="PRK00279.1-2"/>
    <property type="match status" value="1"/>
</dbReference>
<evidence type="ECO:0000256" key="7">
    <source>
        <dbReference type="RuleBase" id="RU003331"/>
    </source>
</evidence>
<feature type="binding site" evidence="5">
    <location>
        <position position="92"/>
    </location>
    <ligand>
        <name>AMP</name>
        <dbReference type="ChEBI" id="CHEBI:456215"/>
    </ligand>
</feature>
<dbReference type="PRINTS" id="PR00094">
    <property type="entry name" value="ADENYLTKNASE"/>
</dbReference>
<feature type="binding site" evidence="5">
    <location>
        <position position="130"/>
    </location>
    <ligand>
        <name>Zn(2+)</name>
        <dbReference type="ChEBI" id="CHEBI:29105"/>
        <note>structural</note>
    </ligand>
</feature>
<evidence type="ECO:0000256" key="4">
    <source>
        <dbReference type="ARBA" id="ARBA00022777"/>
    </source>
</evidence>
<keyword evidence="2 5" id="KW-0545">Nucleotide biosynthesis</keyword>
<dbReference type="NCBIfam" id="NF011100">
    <property type="entry name" value="PRK14527.1"/>
    <property type="match status" value="1"/>
</dbReference>